<feature type="domain" description="GmrSD restriction endonucleases C-terminal" evidence="2">
    <location>
        <begin position="98"/>
        <end position="201"/>
    </location>
</feature>
<sequence length="207" mass="22260">MKVSAALLLTAAAGVLAVPIPVPIPVAPGVPSTSTARSLLNGLEVAESGSGDGYSRSKFPTWATIEGTCNTREFVIKRDGTNVDTNSACVAQSGHWVSPYDGDGFDEASELDIDHTVPLKNAWISGASSWTADKRKAFANDITRPQLWAVSATSNRSKSDRSPDDWMPPLESFWCTYSKSWIQVKSHYDLTITSDEKGALSSMLDTC</sequence>
<dbReference type="PANTHER" id="PTHR24094">
    <property type="entry name" value="SECRETED PROTEIN"/>
    <property type="match status" value="1"/>
</dbReference>
<gene>
    <name evidence="3" type="ORF">C2857_001551</name>
</gene>
<evidence type="ECO:0000259" key="2">
    <source>
        <dbReference type="Pfam" id="PF07510"/>
    </source>
</evidence>
<name>A0A7S9PRT2_EPIFF</name>
<evidence type="ECO:0000256" key="1">
    <source>
        <dbReference type="SAM" id="SignalP"/>
    </source>
</evidence>
<organism evidence="3 4">
    <name type="scientific">Epichloe festucae (strain Fl1)</name>
    <dbReference type="NCBI Taxonomy" id="877507"/>
    <lineage>
        <taxon>Eukaryota</taxon>
        <taxon>Fungi</taxon>
        <taxon>Dikarya</taxon>
        <taxon>Ascomycota</taxon>
        <taxon>Pezizomycotina</taxon>
        <taxon>Sordariomycetes</taxon>
        <taxon>Hypocreomycetidae</taxon>
        <taxon>Hypocreales</taxon>
        <taxon>Clavicipitaceae</taxon>
        <taxon>Epichloe</taxon>
    </lineage>
</organism>
<accession>A0A7S9PRT2</accession>
<keyword evidence="4" id="KW-1185">Reference proteome</keyword>
<dbReference type="PANTHER" id="PTHR24094:SF15">
    <property type="entry name" value="AMP-DEPENDENT SYNTHETASE_LIGASE DOMAIN-CONTAINING PROTEIN-RELATED"/>
    <property type="match status" value="1"/>
</dbReference>
<dbReference type="AlphaFoldDB" id="A0A7S9PRT2"/>
<dbReference type="Pfam" id="PF07510">
    <property type="entry name" value="GmrSD_C"/>
    <property type="match status" value="1"/>
</dbReference>
<dbReference type="Proteomes" id="UP000594364">
    <property type="component" value="Chromosome 1"/>
</dbReference>
<feature type="signal peptide" evidence="1">
    <location>
        <begin position="1"/>
        <end position="17"/>
    </location>
</feature>
<feature type="chain" id="PRO_5034312224" description="GmrSD restriction endonucleases C-terminal domain-containing protein" evidence="1">
    <location>
        <begin position="18"/>
        <end position="207"/>
    </location>
</feature>
<evidence type="ECO:0000313" key="4">
    <source>
        <dbReference type="Proteomes" id="UP000594364"/>
    </source>
</evidence>
<dbReference type="EMBL" id="CP031385">
    <property type="protein sequence ID" value="QPG93661.1"/>
    <property type="molecule type" value="Genomic_DNA"/>
</dbReference>
<protein>
    <recommendedName>
        <fullName evidence="2">GmrSD restriction endonucleases C-terminal domain-containing protein</fullName>
    </recommendedName>
</protein>
<proteinExistence type="predicted"/>
<reference evidence="3 4" key="1">
    <citation type="journal article" date="2018" name="PLoS Genet.">
        <title>Repeat elements organise 3D genome structure and mediate transcription in the filamentous fungus Epichloe festucae.</title>
        <authorList>
            <person name="Winter D.J."/>
            <person name="Ganley A.R.D."/>
            <person name="Young C.A."/>
            <person name="Liachko I."/>
            <person name="Schardl C.L."/>
            <person name="Dupont P.Y."/>
            <person name="Berry D."/>
            <person name="Ram A."/>
            <person name="Scott B."/>
            <person name="Cox M.P."/>
        </authorList>
    </citation>
    <scope>NUCLEOTIDE SEQUENCE [LARGE SCALE GENOMIC DNA]</scope>
    <source>
        <strain evidence="3 4">Fl1</strain>
    </source>
</reference>
<dbReference type="InterPro" id="IPR011089">
    <property type="entry name" value="GmrSD_C"/>
</dbReference>
<evidence type="ECO:0000313" key="3">
    <source>
        <dbReference type="EMBL" id="QPG93661.1"/>
    </source>
</evidence>
<dbReference type="OrthoDB" id="3162605at2759"/>
<keyword evidence="1" id="KW-0732">Signal</keyword>